<keyword evidence="3" id="KW-1185">Reference proteome</keyword>
<dbReference type="Proteomes" id="UP001595528">
    <property type="component" value="Unassembled WGS sequence"/>
</dbReference>
<dbReference type="RefSeq" id="WP_379907061.1">
    <property type="nucleotide sequence ID" value="NZ_JBHRTR010000054.1"/>
</dbReference>
<feature type="chain" id="PRO_5046870465" evidence="1">
    <location>
        <begin position="29"/>
        <end position="153"/>
    </location>
</feature>
<reference evidence="3" key="1">
    <citation type="journal article" date="2019" name="Int. J. Syst. Evol. Microbiol.">
        <title>The Global Catalogue of Microorganisms (GCM) 10K type strain sequencing project: providing services to taxonomists for standard genome sequencing and annotation.</title>
        <authorList>
            <consortium name="The Broad Institute Genomics Platform"/>
            <consortium name="The Broad Institute Genome Sequencing Center for Infectious Disease"/>
            <person name="Wu L."/>
            <person name="Ma J."/>
        </authorList>
    </citation>
    <scope>NUCLEOTIDE SEQUENCE [LARGE SCALE GENOMIC DNA]</scope>
    <source>
        <strain evidence="3">KCTC 42964</strain>
    </source>
</reference>
<proteinExistence type="predicted"/>
<accession>A0ABV7LAW4</accession>
<comment type="caution">
    <text evidence="2">The sequence shown here is derived from an EMBL/GenBank/DDBJ whole genome shotgun (WGS) entry which is preliminary data.</text>
</comment>
<sequence length="153" mass="16714">MPKQWISRTCRRAAASTAVLLAALATGAALTPAAAETAARDHLWYLFATYGSGNLHQQDKDYSGTVSVRCLTDPGQKAEAIFSKVGHNSRHLEAVLSCSGDYLVEGKIQRGWNGPWITCTSAIYKPIYDNYARYQFANDRFTGLTCAMQGKTS</sequence>
<keyword evidence="1" id="KW-0732">Signal</keyword>
<name>A0ABV7LAW4_9PROT</name>
<evidence type="ECO:0000313" key="2">
    <source>
        <dbReference type="EMBL" id="MFC3231561.1"/>
    </source>
</evidence>
<evidence type="ECO:0000313" key="3">
    <source>
        <dbReference type="Proteomes" id="UP001595528"/>
    </source>
</evidence>
<gene>
    <name evidence="2" type="ORF">ACFOGJ_30215</name>
</gene>
<protein>
    <submittedName>
        <fullName evidence="2">Uncharacterized protein</fullName>
    </submittedName>
</protein>
<feature type="signal peptide" evidence="1">
    <location>
        <begin position="1"/>
        <end position="28"/>
    </location>
</feature>
<evidence type="ECO:0000256" key="1">
    <source>
        <dbReference type="SAM" id="SignalP"/>
    </source>
</evidence>
<dbReference type="EMBL" id="JBHRTR010000054">
    <property type="protein sequence ID" value="MFC3231561.1"/>
    <property type="molecule type" value="Genomic_DNA"/>
</dbReference>
<organism evidence="2 3">
    <name type="scientific">Marinibaculum pumilum</name>
    <dbReference type="NCBI Taxonomy" id="1766165"/>
    <lineage>
        <taxon>Bacteria</taxon>
        <taxon>Pseudomonadati</taxon>
        <taxon>Pseudomonadota</taxon>
        <taxon>Alphaproteobacteria</taxon>
        <taxon>Rhodospirillales</taxon>
        <taxon>Rhodospirillaceae</taxon>
        <taxon>Marinibaculum</taxon>
    </lineage>
</organism>